<keyword evidence="1" id="KW-0472">Membrane</keyword>
<comment type="caution">
    <text evidence="2">The sequence shown here is derived from an EMBL/GenBank/DDBJ whole genome shotgun (WGS) entry which is preliminary data.</text>
</comment>
<organism evidence="2 3">
    <name type="scientific">Flavobacterium frigidarium</name>
    <dbReference type="NCBI Taxonomy" id="99286"/>
    <lineage>
        <taxon>Bacteria</taxon>
        <taxon>Pseudomonadati</taxon>
        <taxon>Bacteroidota</taxon>
        <taxon>Flavobacteriia</taxon>
        <taxon>Flavobacteriales</taxon>
        <taxon>Flavobacteriaceae</taxon>
        <taxon>Flavobacterium</taxon>
    </lineage>
</organism>
<name>A0ABV4KCU8_9FLAO</name>
<keyword evidence="3" id="KW-1185">Reference proteome</keyword>
<accession>A0ABV4KCU8</accession>
<gene>
    <name evidence="2" type="ORF">QO192_09355</name>
</gene>
<evidence type="ECO:0000256" key="1">
    <source>
        <dbReference type="SAM" id="Phobius"/>
    </source>
</evidence>
<keyword evidence="1" id="KW-1133">Transmembrane helix</keyword>
<feature type="transmembrane region" description="Helical" evidence="1">
    <location>
        <begin position="7"/>
        <end position="27"/>
    </location>
</feature>
<feature type="transmembrane region" description="Helical" evidence="1">
    <location>
        <begin position="47"/>
        <end position="67"/>
    </location>
</feature>
<sequence>MKSKSIGIAIIVIGAIMVFYTGFNYVTKEKVVDIGPIEINKEENHPVQWSPIVGVALLVGGILLVVADKRK</sequence>
<evidence type="ECO:0000313" key="2">
    <source>
        <dbReference type="EMBL" id="MEZ7515483.1"/>
    </source>
</evidence>
<dbReference type="Proteomes" id="UP001568894">
    <property type="component" value="Unassembled WGS sequence"/>
</dbReference>
<dbReference type="RefSeq" id="WP_371569921.1">
    <property type="nucleotide sequence ID" value="NZ_JASMRN010000006.1"/>
</dbReference>
<protein>
    <recommendedName>
        <fullName evidence="4">LPXTG-motif cell wall anchor domain-containing protein</fullName>
    </recommendedName>
</protein>
<keyword evidence="1" id="KW-0812">Transmembrane</keyword>
<evidence type="ECO:0008006" key="4">
    <source>
        <dbReference type="Google" id="ProtNLM"/>
    </source>
</evidence>
<reference evidence="2 3" key="1">
    <citation type="submission" date="2023-05" db="EMBL/GenBank/DDBJ databases">
        <title>Adaptations of aquatic viruses from atmosphere-close ecosystems of the Central Arctic Ocean.</title>
        <authorList>
            <person name="Rahlff J."/>
            <person name="Holmfeldt K."/>
        </authorList>
    </citation>
    <scope>NUCLEOTIDE SEQUENCE [LARGE SCALE GENOMIC DNA]</scope>
    <source>
        <strain evidence="2 3">Arc14</strain>
    </source>
</reference>
<evidence type="ECO:0000313" key="3">
    <source>
        <dbReference type="Proteomes" id="UP001568894"/>
    </source>
</evidence>
<proteinExistence type="predicted"/>
<dbReference type="EMBL" id="JASMRN010000006">
    <property type="protein sequence ID" value="MEZ7515483.1"/>
    <property type="molecule type" value="Genomic_DNA"/>
</dbReference>